<keyword evidence="2" id="KW-1185">Reference proteome</keyword>
<evidence type="ECO:0000313" key="1">
    <source>
        <dbReference type="EMBL" id="OOC02949.1"/>
    </source>
</evidence>
<name>A0ABX3J5I9_9PSEU</name>
<sequence length="70" mass="7151">MTDNIGKINSTRRLVKAGVLPPTAAFTGHCGDDVCTFDANASSNEEGAITGYARDVGDGATGTGRMACRS</sequence>
<dbReference type="InterPro" id="IPR013783">
    <property type="entry name" value="Ig-like_fold"/>
</dbReference>
<evidence type="ECO:0000313" key="2">
    <source>
        <dbReference type="Proteomes" id="UP000188551"/>
    </source>
</evidence>
<organism evidence="1 2">
    <name type="scientific">Amycolatopsis azurea DSM 43854</name>
    <dbReference type="NCBI Taxonomy" id="1238180"/>
    <lineage>
        <taxon>Bacteria</taxon>
        <taxon>Bacillati</taxon>
        <taxon>Actinomycetota</taxon>
        <taxon>Actinomycetes</taxon>
        <taxon>Pseudonocardiales</taxon>
        <taxon>Pseudonocardiaceae</taxon>
        <taxon>Amycolatopsis</taxon>
    </lineage>
</organism>
<comment type="caution">
    <text evidence="1">The sequence shown here is derived from an EMBL/GenBank/DDBJ whole genome shotgun (WGS) entry which is preliminary data.</text>
</comment>
<protein>
    <submittedName>
        <fullName evidence="1">Uncharacterized protein</fullName>
    </submittedName>
</protein>
<dbReference type="EMBL" id="MUXN01000023">
    <property type="protein sequence ID" value="OOC02949.1"/>
    <property type="molecule type" value="Genomic_DNA"/>
</dbReference>
<dbReference type="Proteomes" id="UP000188551">
    <property type="component" value="Unassembled WGS sequence"/>
</dbReference>
<gene>
    <name evidence="1" type="ORF">B0293_28640</name>
</gene>
<dbReference type="Gene3D" id="2.60.40.10">
    <property type="entry name" value="Immunoglobulins"/>
    <property type="match status" value="1"/>
</dbReference>
<accession>A0ABX3J5I9</accession>
<reference evidence="1 2" key="1">
    <citation type="submission" date="2017-02" db="EMBL/GenBank/DDBJ databases">
        <title>Amycolatopsis azurea DSM 43854 draft genome.</title>
        <authorList>
            <person name="Mayilraj S."/>
        </authorList>
    </citation>
    <scope>NUCLEOTIDE SEQUENCE [LARGE SCALE GENOMIC DNA]</scope>
    <source>
        <strain evidence="1 2">DSM 43854</strain>
    </source>
</reference>
<proteinExistence type="predicted"/>